<name>A0A075N150_9ARCH</name>
<dbReference type="InterPro" id="IPR029068">
    <property type="entry name" value="Glyas_Bleomycin-R_OHBP_Dase"/>
</dbReference>
<dbReference type="PIRSF" id="PIRSF500687">
    <property type="entry name" value="MTase_demethylubiq_bact"/>
    <property type="match status" value="1"/>
</dbReference>
<dbReference type="Gene3D" id="3.30.720.110">
    <property type="match status" value="1"/>
</dbReference>
<proteinExistence type="predicted"/>
<evidence type="ECO:0000313" key="2">
    <source>
        <dbReference type="EMBL" id="AIF85204.1"/>
    </source>
</evidence>
<dbReference type="Gene3D" id="3.30.720.100">
    <property type="match status" value="2"/>
</dbReference>
<dbReference type="CDD" id="cd06588">
    <property type="entry name" value="PhnB_like"/>
    <property type="match status" value="2"/>
</dbReference>
<evidence type="ECO:0000259" key="1">
    <source>
        <dbReference type="Pfam" id="PF06983"/>
    </source>
</evidence>
<dbReference type="InterPro" id="IPR027259">
    <property type="entry name" value="MTase_demethylubiq_bac"/>
</dbReference>
<dbReference type="InterPro" id="IPR028973">
    <property type="entry name" value="PhnB-like"/>
</dbReference>
<dbReference type="InterPro" id="IPR009725">
    <property type="entry name" value="3_dmu_93_MTrfase"/>
</dbReference>
<dbReference type="Pfam" id="PF06983">
    <property type="entry name" value="3-dmu-9_3-mt"/>
    <property type="match status" value="2"/>
</dbReference>
<feature type="domain" description="PhnB-like" evidence="1">
    <location>
        <begin position="13"/>
        <end position="140"/>
    </location>
</feature>
<dbReference type="SUPFAM" id="SSF54593">
    <property type="entry name" value="Glyoxalase/Bleomycin resistance protein/Dihydroxybiphenyl dioxygenase"/>
    <property type="match status" value="2"/>
</dbReference>
<evidence type="ECO:0000313" key="3">
    <source>
        <dbReference type="Proteomes" id="UP000028194"/>
    </source>
</evidence>
<dbReference type="EMBL" id="CP007174">
    <property type="protein sequence ID" value="AIF85204.1"/>
    <property type="molecule type" value="Genomic_DNA"/>
</dbReference>
<keyword evidence="3" id="KW-1185">Reference proteome</keyword>
<dbReference type="AlphaFoldDB" id="A0A075N150"/>
<dbReference type="PANTHER" id="PTHR33990:SF4">
    <property type="entry name" value="PHNB-LIKE DOMAIN-CONTAINING PROTEIN"/>
    <property type="match status" value="1"/>
</dbReference>
<protein>
    <recommendedName>
        <fullName evidence="1">PhnB-like domain-containing protein</fullName>
    </recommendedName>
</protein>
<dbReference type="Proteomes" id="UP000028194">
    <property type="component" value="Chromosome"/>
</dbReference>
<dbReference type="KEGG" id="nev:NTE_03172"/>
<feature type="domain" description="PhnB-like" evidence="1">
    <location>
        <begin position="148"/>
        <end position="233"/>
    </location>
</feature>
<accession>A0A075N150</accession>
<reference evidence="2 3" key="1">
    <citation type="journal article" date="2014" name="PLoS ONE">
        <title>Genome Sequence of Candidatus Nitrososphaera evergladensis from Group I.1b Enriched from Everglades Soil Reveals Novel Genomic Features of the Ammonia-Oxidizing Archaea.</title>
        <authorList>
            <person name="Zhalnina K.V."/>
            <person name="Dias R."/>
            <person name="Leonard M.T."/>
            <person name="Dorr de Quadros P."/>
            <person name="Camargo F.A."/>
            <person name="Drew J.C."/>
            <person name="Farmerie W.G."/>
            <person name="Daroub S.H."/>
            <person name="Triplett E.W."/>
        </authorList>
    </citation>
    <scope>NUCLEOTIDE SEQUENCE [LARGE SCALE GENOMIC DNA]</scope>
    <source>
        <strain evidence="2 3">SR1</strain>
    </source>
</reference>
<gene>
    <name evidence="2" type="ORF">NTE_03172</name>
</gene>
<sequence length="237" mass="26698">MPKKSEHLTAGEQKITPFLWFDNQAEEAAKFYTSIFKNSKIGTIAPYGEAGAQASGMPKGTVMTVTFELEGQGFIALNGGPVFKFTSAVSFFVSCNTEEEIDRLYKKLSEGGMVLMELDEYPFSKKFCWINDRFGVSWQLNLANSTQQKITPFLMFVRERNGKAEEAMNFYVSLFENSRIVKIERYGAGEEEPEGTVKHATFSLDGQDFMALDSNREHPFTFTPAISLLVPARRSKK</sequence>
<dbReference type="eggNOG" id="arCOG09469">
    <property type="taxonomic scope" value="Archaea"/>
</dbReference>
<dbReference type="PIRSF" id="PIRSF021700">
    <property type="entry name" value="3_dmu_93_MTrfase"/>
    <property type="match status" value="1"/>
</dbReference>
<dbReference type="HOGENOM" id="CLU_054535_0_0_2"/>
<organism evidence="2 3">
    <name type="scientific">Candidatus Nitrososphaera evergladensis SR1</name>
    <dbReference type="NCBI Taxonomy" id="1459636"/>
    <lineage>
        <taxon>Archaea</taxon>
        <taxon>Nitrososphaerota</taxon>
        <taxon>Nitrososphaeria</taxon>
        <taxon>Nitrososphaerales</taxon>
        <taxon>Nitrososphaeraceae</taxon>
        <taxon>Nitrososphaera</taxon>
    </lineage>
</organism>
<dbReference type="PANTHER" id="PTHR33990">
    <property type="entry name" value="PROTEIN YJDN-RELATED"/>
    <property type="match status" value="1"/>
</dbReference>